<dbReference type="InterPro" id="IPR021050">
    <property type="entry name" value="Cyt_c_oxidase_su4_actinobac"/>
</dbReference>
<name>A0A6J7QBU4_9ZZZZ</name>
<keyword evidence="3 7" id="KW-0812">Transmembrane</keyword>
<evidence type="ECO:0000256" key="3">
    <source>
        <dbReference type="ARBA" id="ARBA00022692"/>
    </source>
</evidence>
<reference evidence="9" key="1">
    <citation type="submission" date="2020-05" db="EMBL/GenBank/DDBJ databases">
        <authorList>
            <person name="Chiriac C."/>
            <person name="Salcher M."/>
            <person name="Ghai R."/>
            <person name="Kavagutti S V."/>
        </authorList>
    </citation>
    <scope>NUCLEOTIDE SEQUENCE</scope>
</reference>
<dbReference type="AlphaFoldDB" id="A0A6J7QBU4"/>
<evidence type="ECO:0000256" key="6">
    <source>
        <dbReference type="ARBA" id="ARBA00047816"/>
    </source>
</evidence>
<evidence type="ECO:0000256" key="1">
    <source>
        <dbReference type="ARBA" id="ARBA00004651"/>
    </source>
</evidence>
<evidence type="ECO:0000256" key="2">
    <source>
        <dbReference type="ARBA" id="ARBA00022475"/>
    </source>
</evidence>
<evidence type="ECO:0000313" key="9">
    <source>
        <dbReference type="EMBL" id="CAB5015240.1"/>
    </source>
</evidence>
<dbReference type="Pfam" id="PF12270">
    <property type="entry name" value="Cyt_c_ox_IV"/>
    <property type="match status" value="1"/>
</dbReference>
<sequence>MKFEGTVLTLLGVFYGLMGAVYWIWSKDDTGGVMLVGALALGLLPGLYLLWWYRRSGKRLRTEDRQDATIEEGAGVISSFPDSSIWPFVFAMGCFMGVLALVFGTWFAFPAIALGVMAMAGFTAESRRGGDI</sequence>
<protein>
    <submittedName>
        <fullName evidence="9">Unannotated protein</fullName>
    </submittedName>
</protein>
<keyword evidence="2" id="KW-1003">Cell membrane</keyword>
<proteinExistence type="predicted"/>
<comment type="catalytic activity">
    <reaction evidence="6">
        <text>4 Fe(II)-[cytochrome c] + O2 + 8 H(+)(in) = 4 Fe(III)-[cytochrome c] + 2 H2O + 4 H(+)(out)</text>
        <dbReference type="Rhea" id="RHEA:11436"/>
        <dbReference type="Rhea" id="RHEA-COMP:10350"/>
        <dbReference type="Rhea" id="RHEA-COMP:14399"/>
        <dbReference type="ChEBI" id="CHEBI:15377"/>
        <dbReference type="ChEBI" id="CHEBI:15378"/>
        <dbReference type="ChEBI" id="CHEBI:15379"/>
        <dbReference type="ChEBI" id="CHEBI:29033"/>
        <dbReference type="ChEBI" id="CHEBI:29034"/>
        <dbReference type="EC" id="7.1.1.9"/>
    </reaction>
</comment>
<feature type="transmembrane region" description="Helical" evidence="7">
    <location>
        <begin position="7"/>
        <end position="25"/>
    </location>
</feature>
<evidence type="ECO:0000256" key="4">
    <source>
        <dbReference type="ARBA" id="ARBA00022989"/>
    </source>
</evidence>
<gene>
    <name evidence="8" type="ORF">UFOPK3427_01263</name>
    <name evidence="9" type="ORF">UFOPK4112_00551</name>
</gene>
<dbReference type="GO" id="GO:0022900">
    <property type="term" value="P:electron transport chain"/>
    <property type="evidence" value="ECO:0007669"/>
    <property type="project" value="InterPro"/>
</dbReference>
<organism evidence="9">
    <name type="scientific">freshwater metagenome</name>
    <dbReference type="NCBI Taxonomy" id="449393"/>
    <lineage>
        <taxon>unclassified sequences</taxon>
        <taxon>metagenomes</taxon>
        <taxon>ecological metagenomes</taxon>
    </lineage>
</organism>
<dbReference type="EMBL" id="CAFBLT010000001">
    <property type="protein sequence ID" value="CAB4878115.1"/>
    <property type="molecule type" value="Genomic_DNA"/>
</dbReference>
<keyword evidence="4 7" id="KW-1133">Transmembrane helix</keyword>
<evidence type="ECO:0000256" key="5">
    <source>
        <dbReference type="ARBA" id="ARBA00023136"/>
    </source>
</evidence>
<evidence type="ECO:0000256" key="7">
    <source>
        <dbReference type="SAM" id="Phobius"/>
    </source>
</evidence>
<feature type="transmembrane region" description="Helical" evidence="7">
    <location>
        <begin position="31"/>
        <end position="53"/>
    </location>
</feature>
<dbReference type="GO" id="GO:0004129">
    <property type="term" value="F:cytochrome-c oxidase activity"/>
    <property type="evidence" value="ECO:0007669"/>
    <property type="project" value="UniProtKB-EC"/>
</dbReference>
<feature type="transmembrane region" description="Helical" evidence="7">
    <location>
        <begin position="85"/>
        <end position="109"/>
    </location>
</feature>
<dbReference type="EMBL" id="CAFBPM010000004">
    <property type="protein sequence ID" value="CAB5015240.1"/>
    <property type="molecule type" value="Genomic_DNA"/>
</dbReference>
<evidence type="ECO:0000313" key="8">
    <source>
        <dbReference type="EMBL" id="CAB4878115.1"/>
    </source>
</evidence>
<keyword evidence="5 7" id="KW-0472">Membrane</keyword>
<comment type="subcellular location">
    <subcellularLocation>
        <location evidence="1">Cell membrane</location>
        <topology evidence="1">Multi-pass membrane protein</topology>
    </subcellularLocation>
</comment>
<dbReference type="GO" id="GO:0005886">
    <property type="term" value="C:plasma membrane"/>
    <property type="evidence" value="ECO:0007669"/>
    <property type="project" value="UniProtKB-SubCell"/>
</dbReference>
<accession>A0A6J7QBU4</accession>